<dbReference type="Proteomes" id="UP000320776">
    <property type="component" value="Chromosome"/>
</dbReference>
<proteinExistence type="predicted"/>
<reference evidence="1 2" key="1">
    <citation type="submission" date="2019-02" db="EMBL/GenBank/DDBJ databases">
        <title>Closed genome of Sporomusa termitida DSM 4440.</title>
        <authorList>
            <person name="Poehlein A."/>
            <person name="Daniel R."/>
        </authorList>
    </citation>
    <scope>NUCLEOTIDE SEQUENCE [LARGE SCALE GENOMIC DNA]</scope>
    <source>
        <strain evidence="1 2">DSM 4440</strain>
    </source>
</reference>
<dbReference type="OrthoDB" id="3035995at2"/>
<evidence type="ECO:0000313" key="2">
    <source>
        <dbReference type="Proteomes" id="UP000320776"/>
    </source>
</evidence>
<dbReference type="AlphaFoldDB" id="A0A517DNT5"/>
<gene>
    <name evidence="1" type="ORF">SPTER_02640</name>
</gene>
<organism evidence="1 2">
    <name type="scientific">Sporomusa termitida</name>
    <dbReference type="NCBI Taxonomy" id="2377"/>
    <lineage>
        <taxon>Bacteria</taxon>
        <taxon>Bacillati</taxon>
        <taxon>Bacillota</taxon>
        <taxon>Negativicutes</taxon>
        <taxon>Selenomonadales</taxon>
        <taxon>Sporomusaceae</taxon>
        <taxon>Sporomusa</taxon>
    </lineage>
</organism>
<dbReference type="EMBL" id="CP036259">
    <property type="protein sequence ID" value="QDR79012.1"/>
    <property type="molecule type" value="Genomic_DNA"/>
</dbReference>
<keyword evidence="2" id="KW-1185">Reference proteome</keyword>
<dbReference type="RefSeq" id="WP_144348712.1">
    <property type="nucleotide sequence ID" value="NZ_CP036259.1"/>
</dbReference>
<accession>A0A517DNT5</accession>
<sequence>MPIITCIKDIFAAAKGPYHRNVGRHTQRFCARAAKIAGNEVQRRIFLVAAICADEYMAAVAGVDNQRQVAFPRRQRKKKISKQQMTAALRAYVSAVLVMISTHKEGLLTQAGLTEAELLQAWCEVFEYQPEDMRLFDEVLLPAYRQGGTAGLAAGLAQAVFDQVMAGGEAVGAGESEALQAVLLDDAAAVIRVWQPGSEAAS</sequence>
<evidence type="ECO:0000313" key="1">
    <source>
        <dbReference type="EMBL" id="QDR79012.1"/>
    </source>
</evidence>
<dbReference type="KEGG" id="sted:SPTER_02640"/>
<name>A0A517DNT5_9FIRM</name>
<protein>
    <submittedName>
        <fullName evidence="1">Uncharacterized protein</fullName>
    </submittedName>
</protein>